<feature type="region of interest" description="Disordered" evidence="1">
    <location>
        <begin position="1"/>
        <end position="38"/>
    </location>
</feature>
<proteinExistence type="predicted"/>
<evidence type="ECO:0000313" key="2">
    <source>
        <dbReference type="EMBL" id="AIK19926.1"/>
    </source>
</evidence>
<dbReference type="GeneID" id="31086249"/>
<accession>A0A096XTX1</accession>
<geneLocation type="mitochondrion" evidence="2"/>
<dbReference type="RefSeq" id="YP_009350057.1">
    <property type="nucleotide sequence ID" value="NC_034004.1"/>
</dbReference>
<name>A0A096XTX1_9EUKA</name>
<gene>
    <name evidence="2" type="primary">orf16</name>
</gene>
<reference evidence="2" key="1">
    <citation type="submission" date="2013-10" db="EMBL/GenBank/DDBJ databases">
        <authorList>
            <person name="Gutierrez P.A."/>
            <person name="Alzate J.F."/>
            <person name="Mauricio M."/>
        </authorList>
    </citation>
    <scope>NUCLEOTIDE SEQUENCE</scope>
</reference>
<organism evidence="2">
    <name type="scientific">Spongospora subterranea</name>
    <dbReference type="NCBI Taxonomy" id="70186"/>
    <lineage>
        <taxon>Eukaryota</taxon>
        <taxon>Sar</taxon>
        <taxon>Rhizaria</taxon>
        <taxon>Endomyxa</taxon>
        <taxon>Phytomyxea</taxon>
        <taxon>Plasmodiophorida</taxon>
        <taxon>Plasmodiophoridae</taxon>
        <taxon>Spongospora</taxon>
    </lineage>
</organism>
<dbReference type="AlphaFoldDB" id="A0A096XTX1"/>
<keyword evidence="2" id="KW-0496">Mitochondrion</keyword>
<sequence>MFHFNRRTTEPLEPSSAPGCEKSTSRCQTTPPIRTLGGHKPVIPGVPFIRWAITLPHRITGSLWPTCVLVWLVSLTIKQILPLHLKLNIKLSYIYLSTPPLLFRRRPPQPN</sequence>
<dbReference type="EMBL" id="KF738139">
    <property type="protein sequence ID" value="AIK19926.1"/>
    <property type="molecule type" value="Genomic_DNA"/>
</dbReference>
<evidence type="ECO:0000256" key="1">
    <source>
        <dbReference type="SAM" id="MobiDB-lite"/>
    </source>
</evidence>
<reference evidence="2" key="2">
    <citation type="journal article" date="2014" name="Mitochondrial DNA">
        <title>Mitochondrial genome sequence of the potato powdery scab pathogen Spongospora subterranea.</title>
        <authorList>
            <person name="Gutierrez P."/>
            <person name="Bulman S."/>
            <person name="Alzate J."/>
            <person name="Ortiz M.C."/>
            <person name="Marin M."/>
        </authorList>
    </citation>
    <scope>NUCLEOTIDE SEQUENCE</scope>
</reference>
<protein>
    <submittedName>
        <fullName evidence="2">Uncharacterized protein</fullName>
    </submittedName>
</protein>